<keyword evidence="4" id="KW-0862">Zinc</keyword>
<dbReference type="GO" id="GO:0046983">
    <property type="term" value="F:protein dimerization activity"/>
    <property type="evidence" value="ECO:0007669"/>
    <property type="project" value="InterPro"/>
</dbReference>
<dbReference type="GO" id="GO:0046872">
    <property type="term" value="F:metal ion binding"/>
    <property type="evidence" value="ECO:0007669"/>
    <property type="project" value="UniProtKB-KW"/>
</dbReference>
<evidence type="ECO:0000256" key="6">
    <source>
        <dbReference type="ARBA" id="ARBA00066568"/>
    </source>
</evidence>
<evidence type="ECO:0000256" key="1">
    <source>
        <dbReference type="ARBA" id="ARBA00001947"/>
    </source>
</evidence>
<dbReference type="Pfam" id="PF00753">
    <property type="entry name" value="Lactamase_B"/>
    <property type="match status" value="1"/>
</dbReference>
<dbReference type="Pfam" id="PF14863">
    <property type="entry name" value="Alkyl_sulf_dimr"/>
    <property type="match status" value="1"/>
</dbReference>
<dbReference type="KEGG" id="malv:MALV_24120"/>
<dbReference type="FunFam" id="1.25.40.880:FF:000001">
    <property type="entry name" value="SDS hydrolase SdsA1"/>
    <property type="match status" value="1"/>
</dbReference>
<comment type="cofactor">
    <cofactor evidence="1">
        <name>Zn(2+)</name>
        <dbReference type="ChEBI" id="CHEBI:29105"/>
    </cofactor>
</comment>
<evidence type="ECO:0000256" key="5">
    <source>
        <dbReference type="ARBA" id="ARBA00033751"/>
    </source>
</evidence>
<gene>
    <name evidence="10" type="ORF">MALV_24120</name>
</gene>
<dbReference type="SUPFAM" id="SSF55718">
    <property type="entry name" value="SCP-like"/>
    <property type="match status" value="1"/>
</dbReference>
<evidence type="ECO:0000313" key="11">
    <source>
        <dbReference type="Proteomes" id="UP000466906"/>
    </source>
</evidence>
<evidence type="ECO:0000256" key="8">
    <source>
        <dbReference type="ARBA" id="ARBA00075789"/>
    </source>
</evidence>
<dbReference type="SMART" id="SM00849">
    <property type="entry name" value="Lactamase_B"/>
    <property type="match status" value="1"/>
</dbReference>
<dbReference type="PANTHER" id="PTHR43223:SF1">
    <property type="entry name" value="ALKYL_ARYL-SULFATASE BDS1"/>
    <property type="match status" value="1"/>
</dbReference>
<accession>A0A6N4UUD1</accession>
<dbReference type="InterPro" id="IPR029229">
    <property type="entry name" value="Alkyl_sulf_C"/>
</dbReference>
<dbReference type="InterPro" id="IPR029228">
    <property type="entry name" value="Alkyl_sulf_dimr"/>
</dbReference>
<reference evidence="10 11" key="1">
    <citation type="journal article" date="2019" name="Emerg. Microbes Infect.">
        <title>Comprehensive subspecies identification of 175 nontuberculous mycobacteria species based on 7547 genomic profiles.</title>
        <authorList>
            <person name="Matsumoto Y."/>
            <person name="Kinjo T."/>
            <person name="Motooka D."/>
            <person name="Nabeya D."/>
            <person name="Jung N."/>
            <person name="Uechi K."/>
            <person name="Horii T."/>
            <person name="Iida T."/>
            <person name="Fujita J."/>
            <person name="Nakamura S."/>
        </authorList>
    </citation>
    <scope>NUCLEOTIDE SEQUENCE [LARGE SCALE GENOMIC DNA]</scope>
    <source>
        <strain evidence="10 11">JCM 12272</strain>
    </source>
</reference>
<proteinExistence type="inferred from homology"/>
<evidence type="ECO:0000313" key="10">
    <source>
        <dbReference type="EMBL" id="BBX27287.1"/>
    </source>
</evidence>
<dbReference type="EC" id="3.1.6.21" evidence="6"/>
<dbReference type="AlphaFoldDB" id="A0A6N4UUD1"/>
<dbReference type="Pfam" id="PF14864">
    <property type="entry name" value="Alkyl_sulf_C"/>
    <property type="match status" value="1"/>
</dbReference>
<name>A0A6N4UUD1_9MYCO</name>
<dbReference type="Gene3D" id="3.60.15.30">
    <property type="entry name" value="Metallo-beta-lactamase domain"/>
    <property type="match status" value="1"/>
</dbReference>
<evidence type="ECO:0000256" key="3">
    <source>
        <dbReference type="ARBA" id="ARBA00022801"/>
    </source>
</evidence>
<organism evidence="10 11">
    <name type="scientific">Mycolicibacterium alvei</name>
    <dbReference type="NCBI Taxonomy" id="67081"/>
    <lineage>
        <taxon>Bacteria</taxon>
        <taxon>Bacillati</taxon>
        <taxon>Actinomycetota</taxon>
        <taxon>Actinomycetes</taxon>
        <taxon>Mycobacteriales</taxon>
        <taxon>Mycobacteriaceae</taxon>
        <taxon>Mycolicibacterium</taxon>
    </lineage>
</organism>
<dbReference type="EMBL" id="AP022565">
    <property type="protein sequence ID" value="BBX27287.1"/>
    <property type="molecule type" value="Genomic_DNA"/>
</dbReference>
<dbReference type="Gene3D" id="3.30.1050.10">
    <property type="entry name" value="SCP2 sterol-binding domain"/>
    <property type="match status" value="1"/>
</dbReference>
<keyword evidence="3" id="KW-0378">Hydrolase</keyword>
<dbReference type="GO" id="GO:0018909">
    <property type="term" value="P:dodecyl sulfate metabolic process"/>
    <property type="evidence" value="ECO:0007669"/>
    <property type="project" value="InterPro"/>
</dbReference>
<dbReference type="InterPro" id="IPR001279">
    <property type="entry name" value="Metallo-B-lactamas"/>
</dbReference>
<protein>
    <recommendedName>
        <fullName evidence="7">Linear primary-alkylsulfatase</fullName>
        <ecNumber evidence="6">3.1.6.21</ecNumber>
    </recommendedName>
    <alternativeName>
        <fullName evidence="8">Type III linear primary-alkylsulfatase</fullName>
    </alternativeName>
</protein>
<feature type="domain" description="Metallo-beta-lactamase" evidence="9">
    <location>
        <begin position="168"/>
        <end position="390"/>
    </location>
</feature>
<dbReference type="PANTHER" id="PTHR43223">
    <property type="entry name" value="ALKYL/ARYL-SULFATASE"/>
    <property type="match status" value="1"/>
</dbReference>
<dbReference type="FunFam" id="3.60.15.30:FF:000001">
    <property type="entry name" value="Alkyl/aryl-sulfatase BDS1"/>
    <property type="match status" value="1"/>
</dbReference>
<dbReference type="InterPro" id="IPR036866">
    <property type="entry name" value="RibonucZ/Hydroxyglut_hydro"/>
</dbReference>
<dbReference type="Proteomes" id="UP000466906">
    <property type="component" value="Chromosome"/>
</dbReference>
<dbReference type="InterPro" id="IPR052195">
    <property type="entry name" value="Bact_Alkyl/Aryl-Sulfatase"/>
</dbReference>
<dbReference type="InterPro" id="IPR038536">
    <property type="entry name" value="Alkyl/aryl-sulf_dimr_sf"/>
</dbReference>
<evidence type="ECO:0000259" key="9">
    <source>
        <dbReference type="SMART" id="SM00849"/>
    </source>
</evidence>
<evidence type="ECO:0000256" key="2">
    <source>
        <dbReference type="ARBA" id="ARBA00022723"/>
    </source>
</evidence>
<dbReference type="GO" id="GO:0018741">
    <property type="term" value="F:linear primary-alkylsulfatase activity"/>
    <property type="evidence" value="ECO:0007669"/>
    <property type="project" value="UniProtKB-EC"/>
</dbReference>
<dbReference type="RefSeq" id="WP_163664186.1">
    <property type="nucleotide sequence ID" value="NZ_AP022565.1"/>
</dbReference>
<dbReference type="InterPro" id="IPR044097">
    <property type="entry name" value="Bds1/SdsA1_MBL-fold"/>
</dbReference>
<sequence length="697" mass="76470">MDPHSKSQSAGENNEARAQLPRRKLLGGLAVAGVGTVAVSTLLAGCDSDSGGSSGGGGGVKTDNSVKGATDATKAANQKLLDTLPFNDKADFEDAKRGLIAKPDTLTIKDADGNVVWDMEEYKKYIADDKPAPDTVNPSLWRITQLNMQYGLFEVVKDRIYQVRGYDLSNVTFIKGDTGWIVIDPLVSAETAKAALDLANQHLGARPVVAVIHSHSHVDHYGGVRGIVNQADVDSGKVKIVAPVNFVEDVISENVIAGNAMSRRAVYMFGALLPRNAQGGVGAGLGQTNSTGTAGMMIPTDIINQTGQKLTVDGVDMEFQYTPGTEAPTEMNTFFPQFKAMWMAENTTNNMHNLLTLRGAQVRDALVWAKFIDETIRRYGPNTEVKFQSHHWPRWGNANVIDYWKKQRDLYKYMHDQSVRLMNNGLVGSEIAEEIQLPPELNTFWPNRGYYGTLKHNSRAVYQRYMGWYDGNPSDLDNLPPEPAAKKYVDYMGGEGAVLEKAKKDFDNGDYRWTAMVLKHVVFANPDNADAKNLLADAYEQLGYQAESGPWRSVYLQGAYELRNGVPTTGGIETASPDTVKAMPPDMLFDYLAVRLNGPKAAGKNLTLNVNFKDINKTYGLTVENGVLNYAADAPVPNANSTVTLDKVTLDDIQLGNVKLDDAISQNKVTIDGNRESFNEFMGLLDTFPFWFNIVTP</sequence>
<dbReference type="InterPro" id="IPR036527">
    <property type="entry name" value="SCP2_sterol-bd_dom_sf"/>
</dbReference>
<dbReference type="CDD" id="cd07710">
    <property type="entry name" value="arylsulfatase_Sdsa1-like_MBL-fold"/>
    <property type="match status" value="1"/>
</dbReference>
<evidence type="ECO:0000256" key="7">
    <source>
        <dbReference type="ARBA" id="ARBA00068034"/>
    </source>
</evidence>
<dbReference type="Gene3D" id="1.25.40.880">
    <property type="entry name" value="Alkyl sulfatase, dimerisation domain"/>
    <property type="match status" value="1"/>
</dbReference>
<dbReference type="SUPFAM" id="SSF56281">
    <property type="entry name" value="Metallo-hydrolase/oxidoreductase"/>
    <property type="match status" value="1"/>
</dbReference>
<keyword evidence="2" id="KW-0479">Metal-binding</keyword>
<keyword evidence="11" id="KW-1185">Reference proteome</keyword>
<comment type="similarity">
    <text evidence="5">Belongs to the metallo-beta-lactamase superfamily. Type III sulfatase family.</text>
</comment>
<evidence type="ECO:0000256" key="4">
    <source>
        <dbReference type="ARBA" id="ARBA00022833"/>
    </source>
</evidence>